<keyword evidence="3" id="KW-1185">Reference proteome</keyword>
<dbReference type="Gene3D" id="1.25.10.10">
    <property type="entry name" value="Leucine-rich Repeat Variant"/>
    <property type="match status" value="2"/>
</dbReference>
<dbReference type="Pfam" id="PF04078">
    <property type="entry name" value="Rcd1"/>
    <property type="match status" value="2"/>
</dbReference>
<protein>
    <submittedName>
        <fullName evidence="2">Uncharacterized protein</fullName>
    </submittedName>
</protein>
<feature type="region of interest" description="Disordered" evidence="1">
    <location>
        <begin position="416"/>
        <end position="446"/>
    </location>
</feature>
<evidence type="ECO:0000256" key="1">
    <source>
        <dbReference type="SAM" id="MobiDB-lite"/>
    </source>
</evidence>
<comment type="caution">
    <text evidence="2">The sequence shown here is derived from an EMBL/GenBank/DDBJ whole genome shotgun (WGS) entry which is preliminary data.</text>
</comment>
<dbReference type="Proteomes" id="UP001633002">
    <property type="component" value="Unassembled WGS sequence"/>
</dbReference>
<proteinExistence type="predicted"/>
<reference evidence="2 3" key="1">
    <citation type="submission" date="2024-09" db="EMBL/GenBank/DDBJ databases">
        <title>Chromosome-scale assembly of Riccia sorocarpa.</title>
        <authorList>
            <person name="Paukszto L."/>
        </authorList>
    </citation>
    <scope>NUCLEOTIDE SEQUENCE [LARGE SCALE GENOMIC DNA]</scope>
    <source>
        <strain evidence="2">LP-2024</strain>
        <tissue evidence="2">Aerial parts of the thallus</tissue>
    </source>
</reference>
<dbReference type="InterPro" id="IPR011989">
    <property type="entry name" value="ARM-like"/>
</dbReference>
<accession>A0ABD3I7N6</accession>
<organism evidence="2 3">
    <name type="scientific">Riccia sorocarpa</name>
    <dbReference type="NCBI Taxonomy" id="122646"/>
    <lineage>
        <taxon>Eukaryota</taxon>
        <taxon>Viridiplantae</taxon>
        <taxon>Streptophyta</taxon>
        <taxon>Embryophyta</taxon>
        <taxon>Marchantiophyta</taxon>
        <taxon>Marchantiopsida</taxon>
        <taxon>Marchantiidae</taxon>
        <taxon>Marchantiales</taxon>
        <taxon>Ricciaceae</taxon>
        <taxon>Riccia</taxon>
    </lineage>
</organism>
<dbReference type="AlphaFoldDB" id="A0ABD3I7N6"/>
<sequence>MAPFNLERVKYTDYVSEPTISTVAIPGLVILPEEWEVWDAMGVPVTPPVERNLDEIVCYARRESNERLIQNDHEGKLLPCPARKVSVKDGTDCEDADFEVAWKEVEDCIHFDELGIESEEAAQIPEPQEEPGKIVIFLTMDAEAEKIRKRGGRRHKGHFMKRPMALAEVIEELKHPELRENALRCLSGHLTEKRGADMDFCRQAGYFLYHSSGTIAVLLQEIISAYDKYNRKDLKVRASKRLSNVLTLLQTIAAHEETRWPLVKAGIPNYLSPFIMATYTEEVYENIRCLSLSVINILCQLGMAILESIFQTSDGVLAICDVNESLLPRFFKVTGDLVSTLSQAHGLSPRLLFVIVRVYILLCQNRRALEILSDVLPRELQNSTFDDLKKEYPTFNHLIHQLLLFTGKAVYPMPRTPHTLMRSDAGPSVTRAPPGQSTVIPRRSLH</sequence>
<dbReference type="PANTHER" id="PTHR12262">
    <property type="entry name" value="CCR4-NOT TRANSCRIPTION COMPLEX SUBUNIT 9"/>
    <property type="match status" value="1"/>
</dbReference>
<evidence type="ECO:0000313" key="2">
    <source>
        <dbReference type="EMBL" id="KAL3699703.1"/>
    </source>
</evidence>
<gene>
    <name evidence="2" type="ORF">R1sor_017725</name>
</gene>
<evidence type="ECO:0000313" key="3">
    <source>
        <dbReference type="Proteomes" id="UP001633002"/>
    </source>
</evidence>
<name>A0ABD3I7N6_9MARC</name>
<dbReference type="EMBL" id="JBJQOH010000001">
    <property type="protein sequence ID" value="KAL3699703.1"/>
    <property type="molecule type" value="Genomic_DNA"/>
</dbReference>
<dbReference type="InterPro" id="IPR007216">
    <property type="entry name" value="CNOT9"/>
</dbReference>